<comment type="caution">
    <text evidence="6">The sequence shown here is derived from an EMBL/GenBank/DDBJ whole genome shotgun (WGS) entry which is preliminary data.</text>
</comment>
<keyword evidence="3" id="KW-0067">ATP-binding</keyword>
<accession>A0A495PLX3</accession>
<sequence length="234" mass="26772">MGDRAILIDFEPEINEIILEKLLKIKEIIENELFEEKIEVINTYHSLLIIYPSTIENLYDKILTFRSLVSEANIAKNFNSQIHHVPVCYDEEFGLDLELIAKDKKIEISDIITLHTAPIYTIYFIGFLPGFLYLGGLDNRLEISRRSSPRMKVEKGAVGIGEKQTGIYPKSSPGGWQIIGNSPLIFFDKNTIPPCVFSPGDKVKFHSVSKSEYFQISRQIKEGKFQLKTEKYHG</sequence>
<dbReference type="SUPFAM" id="SSF160467">
    <property type="entry name" value="PH0987 N-terminal domain-like"/>
    <property type="match status" value="1"/>
</dbReference>
<dbReference type="Gene3D" id="3.30.1360.40">
    <property type="match status" value="1"/>
</dbReference>
<dbReference type="Pfam" id="PF02682">
    <property type="entry name" value="CT_C_D"/>
    <property type="match status" value="1"/>
</dbReference>
<dbReference type="PANTHER" id="PTHR34698">
    <property type="entry name" value="5-OXOPROLINASE SUBUNIT B"/>
    <property type="match status" value="1"/>
</dbReference>
<evidence type="ECO:0000313" key="6">
    <source>
        <dbReference type="EMBL" id="RKS50695.1"/>
    </source>
</evidence>
<gene>
    <name evidence="6" type="ORF">BC962_2468</name>
</gene>
<dbReference type="InterPro" id="IPR003833">
    <property type="entry name" value="CT_C_D"/>
</dbReference>
<dbReference type="NCBIfam" id="TIGR00370">
    <property type="entry name" value="5-oxoprolinase subunit PxpB"/>
    <property type="match status" value="1"/>
</dbReference>
<evidence type="ECO:0000256" key="3">
    <source>
        <dbReference type="ARBA" id="ARBA00022840"/>
    </source>
</evidence>
<name>A0A495PLX3_9FLAO</name>
<dbReference type="Proteomes" id="UP000276282">
    <property type="component" value="Unassembled WGS sequence"/>
</dbReference>
<evidence type="ECO:0000313" key="7">
    <source>
        <dbReference type="Proteomes" id="UP000276282"/>
    </source>
</evidence>
<evidence type="ECO:0000256" key="2">
    <source>
        <dbReference type="ARBA" id="ARBA00022801"/>
    </source>
</evidence>
<dbReference type="SMART" id="SM00796">
    <property type="entry name" value="AHS1"/>
    <property type="match status" value="1"/>
</dbReference>
<dbReference type="Gene3D" id="2.40.100.10">
    <property type="entry name" value="Cyclophilin-like"/>
    <property type="match status" value="1"/>
</dbReference>
<evidence type="ECO:0000256" key="1">
    <source>
        <dbReference type="ARBA" id="ARBA00022741"/>
    </source>
</evidence>
<dbReference type="InterPro" id="IPR010016">
    <property type="entry name" value="PxpB"/>
</dbReference>
<keyword evidence="4" id="KW-0472">Membrane</keyword>
<reference evidence="6 7" key="1">
    <citation type="submission" date="2018-10" db="EMBL/GenBank/DDBJ databases">
        <title>Genomic Encyclopedia of Archaeal and Bacterial Type Strains, Phase II (KMG-II): from individual species to whole genera.</title>
        <authorList>
            <person name="Goeker M."/>
        </authorList>
    </citation>
    <scope>NUCLEOTIDE SEQUENCE [LARGE SCALE GENOMIC DNA]</scope>
    <source>
        <strain evidence="6 7">DSM 19839</strain>
    </source>
</reference>
<keyword evidence="2" id="KW-0378">Hydrolase</keyword>
<evidence type="ECO:0000256" key="4">
    <source>
        <dbReference type="SAM" id="Phobius"/>
    </source>
</evidence>
<keyword evidence="7" id="KW-1185">Reference proteome</keyword>
<dbReference type="GO" id="GO:0016787">
    <property type="term" value="F:hydrolase activity"/>
    <property type="evidence" value="ECO:0007669"/>
    <property type="project" value="UniProtKB-KW"/>
</dbReference>
<dbReference type="InterPro" id="IPR029000">
    <property type="entry name" value="Cyclophilin-like_dom_sf"/>
</dbReference>
<feature type="domain" description="Carboxyltransferase" evidence="5">
    <location>
        <begin position="1"/>
        <end position="197"/>
    </location>
</feature>
<organism evidence="6 7">
    <name type="scientific">Gillisia mitskevichiae</name>
    <dbReference type="NCBI Taxonomy" id="270921"/>
    <lineage>
        <taxon>Bacteria</taxon>
        <taxon>Pseudomonadati</taxon>
        <taxon>Bacteroidota</taxon>
        <taxon>Flavobacteriia</taxon>
        <taxon>Flavobacteriales</taxon>
        <taxon>Flavobacteriaceae</taxon>
        <taxon>Gillisia</taxon>
    </lineage>
</organism>
<protein>
    <submittedName>
        <fullName evidence="6">Inhibitor of KinA</fullName>
    </submittedName>
</protein>
<dbReference type="SUPFAM" id="SSF50891">
    <property type="entry name" value="Cyclophilin-like"/>
    <property type="match status" value="1"/>
</dbReference>
<dbReference type="EMBL" id="RBLG01000003">
    <property type="protein sequence ID" value="RKS50695.1"/>
    <property type="molecule type" value="Genomic_DNA"/>
</dbReference>
<feature type="transmembrane region" description="Helical" evidence="4">
    <location>
        <begin position="117"/>
        <end position="137"/>
    </location>
</feature>
<dbReference type="GO" id="GO:0005524">
    <property type="term" value="F:ATP binding"/>
    <property type="evidence" value="ECO:0007669"/>
    <property type="project" value="UniProtKB-KW"/>
</dbReference>
<keyword evidence="4" id="KW-0812">Transmembrane</keyword>
<dbReference type="AlphaFoldDB" id="A0A495PLX3"/>
<proteinExistence type="predicted"/>
<keyword evidence="4" id="KW-1133">Transmembrane helix</keyword>
<keyword evidence="1" id="KW-0547">Nucleotide-binding</keyword>
<evidence type="ECO:0000259" key="5">
    <source>
        <dbReference type="SMART" id="SM00796"/>
    </source>
</evidence>
<dbReference type="PANTHER" id="PTHR34698:SF2">
    <property type="entry name" value="5-OXOPROLINASE SUBUNIT B"/>
    <property type="match status" value="1"/>
</dbReference>